<reference evidence="4 5" key="1">
    <citation type="submission" date="2018-06" db="EMBL/GenBank/DDBJ databases">
        <authorList>
            <consortium name="Pathogen Informatics"/>
            <person name="Doyle S."/>
        </authorList>
    </citation>
    <scope>NUCLEOTIDE SEQUENCE [LARGE SCALE GENOMIC DNA]</scope>
    <source>
        <strain evidence="4 5">NCTC10283</strain>
    </source>
</reference>
<accession>A0A376BTN6</accession>
<evidence type="ECO:0000313" key="4">
    <source>
        <dbReference type="EMBL" id="SSY80135.1"/>
    </source>
</evidence>
<gene>
    <name evidence="4" type="ORF">NCTC10283_01689</name>
</gene>
<dbReference type="OrthoDB" id="8019720at2"/>
<organism evidence="4 5">
    <name type="scientific">Alysiella crassa</name>
    <dbReference type="NCBI Taxonomy" id="153491"/>
    <lineage>
        <taxon>Bacteria</taxon>
        <taxon>Pseudomonadati</taxon>
        <taxon>Pseudomonadota</taxon>
        <taxon>Betaproteobacteria</taxon>
        <taxon>Neisseriales</taxon>
        <taxon>Neisseriaceae</taxon>
        <taxon>Alysiella</taxon>
    </lineage>
</organism>
<dbReference type="NCBIfam" id="TIGR01760">
    <property type="entry name" value="tape_meas_TP901"/>
    <property type="match status" value="1"/>
</dbReference>
<keyword evidence="2" id="KW-1133">Transmembrane helix</keyword>
<proteinExistence type="predicted"/>
<dbReference type="RefSeq" id="WP_034291839.1">
    <property type="nucleotide sequence ID" value="NZ_CP091519.2"/>
</dbReference>
<keyword evidence="2" id="KW-0472">Membrane</keyword>
<protein>
    <submittedName>
        <fullName evidence="4">Phage-related protein</fullName>
    </submittedName>
</protein>
<dbReference type="AlphaFoldDB" id="A0A376BTN6"/>
<feature type="transmembrane region" description="Helical" evidence="2">
    <location>
        <begin position="646"/>
        <end position="667"/>
    </location>
</feature>
<dbReference type="PANTHER" id="PTHR37813:SF1">
    <property type="entry name" value="FELS-2 PROPHAGE PROTEIN"/>
    <property type="match status" value="1"/>
</dbReference>
<keyword evidence="5" id="KW-1185">Reference proteome</keyword>
<feature type="transmembrane region" description="Helical" evidence="2">
    <location>
        <begin position="547"/>
        <end position="567"/>
    </location>
</feature>
<feature type="transmembrane region" description="Helical" evidence="2">
    <location>
        <begin position="479"/>
        <end position="499"/>
    </location>
</feature>
<evidence type="ECO:0000256" key="1">
    <source>
        <dbReference type="ARBA" id="ARBA00022612"/>
    </source>
</evidence>
<keyword evidence="2" id="KW-0812">Transmembrane</keyword>
<dbReference type="PANTHER" id="PTHR37813">
    <property type="entry name" value="FELS-2 PROPHAGE PROTEIN"/>
    <property type="match status" value="1"/>
</dbReference>
<dbReference type="InterPro" id="IPR010090">
    <property type="entry name" value="Phage_tape_meas"/>
</dbReference>
<feature type="domain" description="Phage tail tape measure protein" evidence="3">
    <location>
        <begin position="150"/>
        <end position="352"/>
    </location>
</feature>
<dbReference type="Pfam" id="PF10145">
    <property type="entry name" value="PhageMin_Tail"/>
    <property type="match status" value="1"/>
</dbReference>
<keyword evidence="1" id="KW-1188">Viral release from host cell</keyword>
<dbReference type="EMBL" id="UFSO01000003">
    <property type="protein sequence ID" value="SSY80135.1"/>
    <property type="molecule type" value="Genomic_DNA"/>
</dbReference>
<sequence>MSAELSIVVKIGAAVGGTMAAFRSLLRGNTDLRNSTALLQREYDVLGRAIRRNAQSGSQDIQRLQRQHERLGQTLRGANRAQSWKQGVQTKLGNAREYREQLRSEAIGAFAGMGSVLVPIRMAMDFESAMADVKKVVDFDTPQQFKQMEQDLLNMTHRIPMAGKELAAIAASGGQLGIARQDLAAFTETVAKMSVAFDMSAEQAGDSMAKLANVYKIPIKEIGKLGDAINHLSNNSPAKASDIVNTLGRVGGIAKQFGLTELQTASLSNALISLGKTPEVAGTAINGMLTKLMTAEKGGKDFQAALKSMGISAKQLKKDIAQNGEQALMDFLKAINKLPKDQQMGTLVDLFGLEYADDVAVLSGSLETYQKSIDALQSKGKDGKPSFSGSMDKEFAARSATTANNLQLFKNQMAHLGINIGSVMLPAVNALLNEMKPLVDSFIRFAEAHPNLIKNIFLGIAALAAFKVGSLAVRFGLSLLGSLFFGTAGRMLGFAGSLLRVKGALQLLSVGRSVMALRLLGLSAVQARTILAGLGRVGAWVSAGFRLIGSAFAGVVRVGGMLIRFLPMVGQAFMALGRFLLMTPIGMALGLLATAAYLLYTRWSGVVGGAKLLWQDLSNVVGNVARSISQFFQAAWTSIKAVFSQGIGFISSAIMGFSPLGLFRAVFAPVIGWFASLPSQFAGFGRNLMQGLLNGIQAGASAVLGRIQSLASNIKSKFQSMMGIHSPSRVFGRFGGWLMEGLNIGISRKENQPISRMGQLADNLKQRFTNGVGSLKTNVSGVWGNVKADFAEKLGKSTQAIQQARQHTQAQNGAITVHFNPTININGGGNVSAQMQQGLQMSLHEFEKMLERVVAEKMRRAY</sequence>
<dbReference type="Proteomes" id="UP000254209">
    <property type="component" value="Unassembled WGS sequence"/>
</dbReference>
<feature type="transmembrane region" description="Helical" evidence="2">
    <location>
        <begin position="579"/>
        <end position="600"/>
    </location>
</feature>
<evidence type="ECO:0000259" key="3">
    <source>
        <dbReference type="Pfam" id="PF10145"/>
    </source>
</evidence>
<name>A0A376BTN6_9NEIS</name>
<evidence type="ECO:0000313" key="5">
    <source>
        <dbReference type="Proteomes" id="UP000254209"/>
    </source>
</evidence>
<evidence type="ECO:0000256" key="2">
    <source>
        <dbReference type="SAM" id="Phobius"/>
    </source>
</evidence>
<dbReference type="STRING" id="1120980.GCA_000745955_00802"/>